<dbReference type="InterPro" id="IPR016817">
    <property type="entry name" value="MannP-dilichol_defect-1"/>
</dbReference>
<feature type="transmembrane region" description="Helical" evidence="5">
    <location>
        <begin position="148"/>
        <end position="165"/>
    </location>
</feature>
<evidence type="ECO:0008006" key="8">
    <source>
        <dbReference type="Google" id="ProtNLM"/>
    </source>
</evidence>
<dbReference type="STRING" id="75743.A0A401PDR3"/>
<feature type="transmembrane region" description="Helical" evidence="5">
    <location>
        <begin position="81"/>
        <end position="105"/>
    </location>
</feature>
<evidence type="ECO:0000313" key="6">
    <source>
        <dbReference type="EMBL" id="GCB71252.1"/>
    </source>
</evidence>
<dbReference type="InterPro" id="IPR006603">
    <property type="entry name" value="PQ-loop_rpt"/>
</dbReference>
<dbReference type="AlphaFoldDB" id="A0A401PDR3"/>
<evidence type="ECO:0000256" key="1">
    <source>
        <dbReference type="ARBA" id="ARBA00004141"/>
    </source>
</evidence>
<keyword evidence="2 5" id="KW-0812">Transmembrane</keyword>
<proteinExistence type="predicted"/>
<protein>
    <recommendedName>
        <fullName evidence="8">Solute carrier family 66 member 3</fullName>
    </recommendedName>
</protein>
<dbReference type="EMBL" id="BFAA01001903">
    <property type="protein sequence ID" value="GCB71252.1"/>
    <property type="molecule type" value="Genomic_DNA"/>
</dbReference>
<dbReference type="GO" id="GO:0016020">
    <property type="term" value="C:membrane"/>
    <property type="evidence" value="ECO:0007669"/>
    <property type="project" value="UniProtKB-SubCell"/>
</dbReference>
<keyword evidence="3 5" id="KW-1133">Transmembrane helix</keyword>
<keyword evidence="7" id="KW-1185">Reference proteome</keyword>
<sequence>MQPDSALLLLFANVSTLAVCMVLKLPQIFTVVAAKNARGLSVRSLILELTGFLVFLTYQTYYEYPLATYLEYPIVIIQDAILLMCVLFYNGNIGTALPYTILFILGWRLITIHKLIIDLAMNLSTCISALSKYAQLQSLWKTRDSDRVSALTWGFSIYTVCTRIFTTLMTTQDTAVLIRYAVIAVLNIWVFASIIYYRKAGKRKD</sequence>
<evidence type="ECO:0000256" key="2">
    <source>
        <dbReference type="ARBA" id="ARBA00022692"/>
    </source>
</evidence>
<feature type="transmembrane region" description="Helical" evidence="5">
    <location>
        <begin position="6"/>
        <end position="25"/>
    </location>
</feature>
<dbReference type="Pfam" id="PF04193">
    <property type="entry name" value="PQ-loop"/>
    <property type="match status" value="1"/>
</dbReference>
<dbReference type="SMART" id="SM00679">
    <property type="entry name" value="CTNS"/>
    <property type="match status" value="1"/>
</dbReference>
<gene>
    <name evidence="6" type="ORF">scyTo_0005888</name>
</gene>
<dbReference type="OMA" id="EYPIILM"/>
<name>A0A401PDR3_SCYTO</name>
<evidence type="ECO:0000256" key="3">
    <source>
        <dbReference type="ARBA" id="ARBA00022989"/>
    </source>
</evidence>
<dbReference type="PANTHER" id="PTHR12226">
    <property type="entry name" value="MANNOSE-P-DOLICHOL UTILIZATION DEFECT 1 LEC35 -RELATED"/>
    <property type="match status" value="1"/>
</dbReference>
<feature type="transmembrane region" description="Helical" evidence="5">
    <location>
        <begin position="45"/>
        <end position="61"/>
    </location>
</feature>
<accession>A0A401PDR3</accession>
<evidence type="ECO:0000313" key="7">
    <source>
        <dbReference type="Proteomes" id="UP000288216"/>
    </source>
</evidence>
<dbReference type="OrthoDB" id="271506at2759"/>
<organism evidence="6 7">
    <name type="scientific">Scyliorhinus torazame</name>
    <name type="common">Cloudy catshark</name>
    <name type="synonym">Catulus torazame</name>
    <dbReference type="NCBI Taxonomy" id="75743"/>
    <lineage>
        <taxon>Eukaryota</taxon>
        <taxon>Metazoa</taxon>
        <taxon>Chordata</taxon>
        <taxon>Craniata</taxon>
        <taxon>Vertebrata</taxon>
        <taxon>Chondrichthyes</taxon>
        <taxon>Elasmobranchii</taxon>
        <taxon>Galeomorphii</taxon>
        <taxon>Galeoidea</taxon>
        <taxon>Carcharhiniformes</taxon>
        <taxon>Scyliorhinidae</taxon>
        <taxon>Scyliorhinus</taxon>
    </lineage>
</organism>
<dbReference type="Gene3D" id="1.20.1280.290">
    <property type="match status" value="1"/>
</dbReference>
<dbReference type="PANTHER" id="PTHR12226:SF3">
    <property type="entry name" value="SOLUTE CARRIER FAMILY 66 MEMBER 3"/>
    <property type="match status" value="1"/>
</dbReference>
<comment type="caution">
    <text evidence="6">The sequence shown here is derived from an EMBL/GenBank/DDBJ whole genome shotgun (WGS) entry which is preliminary data.</text>
</comment>
<evidence type="ECO:0000256" key="4">
    <source>
        <dbReference type="ARBA" id="ARBA00023136"/>
    </source>
</evidence>
<comment type="subcellular location">
    <subcellularLocation>
        <location evidence="1">Membrane</location>
        <topology evidence="1">Multi-pass membrane protein</topology>
    </subcellularLocation>
</comment>
<keyword evidence="4 5" id="KW-0472">Membrane</keyword>
<feature type="transmembrane region" description="Helical" evidence="5">
    <location>
        <begin position="177"/>
        <end position="197"/>
    </location>
</feature>
<dbReference type="Proteomes" id="UP000288216">
    <property type="component" value="Unassembled WGS sequence"/>
</dbReference>
<reference evidence="6 7" key="1">
    <citation type="journal article" date="2018" name="Nat. Ecol. Evol.">
        <title>Shark genomes provide insights into elasmobranch evolution and the origin of vertebrates.</title>
        <authorList>
            <person name="Hara Y"/>
            <person name="Yamaguchi K"/>
            <person name="Onimaru K"/>
            <person name="Kadota M"/>
            <person name="Koyanagi M"/>
            <person name="Keeley SD"/>
            <person name="Tatsumi K"/>
            <person name="Tanaka K"/>
            <person name="Motone F"/>
            <person name="Kageyama Y"/>
            <person name="Nozu R"/>
            <person name="Adachi N"/>
            <person name="Nishimura O"/>
            <person name="Nakagawa R"/>
            <person name="Tanegashima C"/>
            <person name="Kiyatake I"/>
            <person name="Matsumoto R"/>
            <person name="Murakumo K"/>
            <person name="Nishida K"/>
            <person name="Terakita A"/>
            <person name="Kuratani S"/>
            <person name="Sato K"/>
            <person name="Hyodo S Kuraku.S."/>
        </authorList>
    </citation>
    <scope>NUCLEOTIDE SEQUENCE [LARGE SCALE GENOMIC DNA]</scope>
</reference>
<evidence type="ECO:0000256" key="5">
    <source>
        <dbReference type="SAM" id="Phobius"/>
    </source>
</evidence>